<feature type="domain" description="ATP-grasp" evidence="2">
    <location>
        <begin position="170"/>
        <end position="377"/>
    </location>
</feature>
<gene>
    <name evidence="3" type="ORF">VXC91_22205</name>
</gene>
<dbReference type="PANTHER" id="PTHR37018">
    <property type="entry name" value="CULTURE SPECIFIC PROTEIN, PUTATIVE (AFU_ORTHOLOGUE AFUA_2G00130)-RELATED"/>
    <property type="match status" value="1"/>
</dbReference>
<dbReference type="Pfam" id="PF18604">
    <property type="entry name" value="PreAtp-grasp"/>
    <property type="match status" value="1"/>
</dbReference>
<dbReference type="InterPro" id="IPR040754">
    <property type="entry name" value="PreAtp-grasp"/>
</dbReference>
<evidence type="ECO:0000313" key="4">
    <source>
        <dbReference type="Proteomes" id="UP001333996"/>
    </source>
</evidence>
<evidence type="ECO:0000256" key="1">
    <source>
        <dbReference type="PROSITE-ProRule" id="PRU00409"/>
    </source>
</evidence>
<proteinExistence type="predicted"/>
<keyword evidence="1" id="KW-0067">ATP-binding</keyword>
<reference evidence="3" key="1">
    <citation type="submission" date="2024-01" db="EMBL/GenBank/DDBJ databases">
        <title>First draft genome sequence data of TA4-1, the type strain of Gram-positive actinobacterium Streptomyces chiangmaiensis.</title>
        <authorList>
            <person name="Yasawong M."/>
            <person name="Nantapong N."/>
        </authorList>
    </citation>
    <scope>NUCLEOTIDE SEQUENCE</scope>
    <source>
        <strain evidence="3">TA4-1</strain>
    </source>
</reference>
<evidence type="ECO:0000313" key="3">
    <source>
        <dbReference type="EMBL" id="MED7824627.1"/>
    </source>
</evidence>
<comment type="caution">
    <text evidence="3">The sequence shown here is derived from an EMBL/GenBank/DDBJ whole genome shotgun (WGS) entry which is preliminary data.</text>
</comment>
<name>A0ABU7FKI0_9ACTN</name>
<dbReference type="Proteomes" id="UP001333996">
    <property type="component" value="Unassembled WGS sequence"/>
</dbReference>
<evidence type="ECO:0000259" key="2">
    <source>
        <dbReference type="PROSITE" id="PS50975"/>
    </source>
</evidence>
<protein>
    <recommendedName>
        <fullName evidence="2">ATP-grasp domain-containing protein</fullName>
    </recommendedName>
</protein>
<dbReference type="PROSITE" id="PS50975">
    <property type="entry name" value="ATP_GRASP"/>
    <property type="match status" value="1"/>
</dbReference>
<keyword evidence="1" id="KW-0547">Nucleotide-binding</keyword>
<keyword evidence="4" id="KW-1185">Reference proteome</keyword>
<dbReference type="InterPro" id="IPR011761">
    <property type="entry name" value="ATP-grasp"/>
</dbReference>
<dbReference type="InterPro" id="IPR053269">
    <property type="entry name" value="Asp-Met_ligase"/>
</dbReference>
<dbReference type="EMBL" id="JAYWVC010000078">
    <property type="protein sequence ID" value="MED7824627.1"/>
    <property type="molecule type" value="Genomic_DNA"/>
</dbReference>
<dbReference type="Gene3D" id="3.30.470.20">
    <property type="entry name" value="ATP-grasp fold, B domain"/>
    <property type="match status" value="1"/>
</dbReference>
<dbReference type="RefSeq" id="WP_329509061.1">
    <property type="nucleotide sequence ID" value="NZ_BAAAYZ010000085.1"/>
</dbReference>
<dbReference type="PANTHER" id="PTHR37018:SF1">
    <property type="entry name" value="CULTURE SPECIFIC PROTEIN, PUTATIVE (AFU_ORTHOLOGUE AFUA_2G00130)-RELATED"/>
    <property type="match status" value="1"/>
</dbReference>
<dbReference type="Pfam" id="PF02786">
    <property type="entry name" value="CPSase_L_D2"/>
    <property type="match status" value="1"/>
</dbReference>
<organism evidence="3 4">
    <name type="scientific">Streptomyces chiangmaiensis</name>
    <dbReference type="NCBI Taxonomy" id="766497"/>
    <lineage>
        <taxon>Bacteria</taxon>
        <taxon>Bacillati</taxon>
        <taxon>Actinomycetota</taxon>
        <taxon>Actinomycetes</taxon>
        <taxon>Kitasatosporales</taxon>
        <taxon>Streptomycetaceae</taxon>
        <taxon>Streptomyces</taxon>
    </lineage>
</organism>
<dbReference type="SUPFAM" id="SSF56059">
    <property type="entry name" value="Glutathione synthetase ATP-binding domain-like"/>
    <property type="match status" value="1"/>
</dbReference>
<dbReference type="InterPro" id="IPR005479">
    <property type="entry name" value="CPAse_ATP-bd"/>
</dbReference>
<sequence length="468" mass="50377">MGEMIENFTDRLKAALTGTSDAELVFLGNFEVEDQWARGEPGLPRLTFGSGNVIVNRMDEFALLLAGKGDHVVLKGEPDADYLSHLEELGFDLPGMLVVERQDPGSTVTQDALEDRPVLRELGRLGARGGVVAAHGVCELEERLAERAGIPLAAPSAAICKAVNSKIYSRRLATELGIRQTRGWTCASLAELDAAVEAARALLADGRRVVLKDAFGVSGKGIEVVADERRLDRLHRMMCSRARRAEDNRVGLVVEEWVAKCADLNYQFTVGRDGRVHFDFVKEALTEGGVHLGHRIPARLTERQTAELTEVSRLLGGRLADDGYFGVVGVDAMVDPDGALYPVVEINARLNMSTYQASIQEAFIGSGSTALVRRYPVRLGAPLPFGSLRRAMADLLFDPARGTGLLINNHATVNAAASPGAQAPGADFHGRLHGVVVADSADRMAALDDEVGRRLAAVAESTRRGERG</sequence>
<accession>A0ABU7FKI0</accession>